<dbReference type="GO" id="GO:0009986">
    <property type="term" value="C:cell surface"/>
    <property type="evidence" value="ECO:0007669"/>
    <property type="project" value="TreeGrafter"/>
</dbReference>
<keyword evidence="2" id="KW-0732">Signal</keyword>
<keyword evidence="3 9" id="KW-0378">Hydrolase</keyword>
<evidence type="ECO:0000256" key="2">
    <source>
        <dbReference type="ARBA" id="ARBA00022729"/>
    </source>
</evidence>
<evidence type="ECO:0000256" key="7">
    <source>
        <dbReference type="ARBA" id="ARBA00023316"/>
    </source>
</evidence>
<reference evidence="12" key="1">
    <citation type="submission" date="2023-06" db="EMBL/GenBank/DDBJ databases">
        <title>Genome-scale phylogeny and comparative genomics of the fungal order Sordariales.</title>
        <authorList>
            <consortium name="Lawrence Berkeley National Laboratory"/>
            <person name="Hensen N."/>
            <person name="Bonometti L."/>
            <person name="Westerberg I."/>
            <person name="Brannstrom I.O."/>
            <person name="Guillou S."/>
            <person name="Cros-Aarteil S."/>
            <person name="Calhoun S."/>
            <person name="Haridas S."/>
            <person name="Kuo A."/>
            <person name="Mondo S."/>
            <person name="Pangilinan J."/>
            <person name="Riley R."/>
            <person name="LaButti K."/>
            <person name="Andreopoulos B."/>
            <person name="Lipzen A."/>
            <person name="Chen C."/>
            <person name="Yanf M."/>
            <person name="Daum C."/>
            <person name="Ng V."/>
            <person name="Clum A."/>
            <person name="Steindorff A."/>
            <person name="Ohm R."/>
            <person name="Martin F."/>
            <person name="Silar P."/>
            <person name="Natvig D."/>
            <person name="Lalanne C."/>
            <person name="Gautier V."/>
            <person name="Ament-velasquez S.L."/>
            <person name="Kruys A."/>
            <person name="Hutchinson M.I."/>
            <person name="Powell A.J."/>
            <person name="Barry K."/>
            <person name="Miller A.N."/>
            <person name="Grigoriev I.V."/>
            <person name="Debuchy R."/>
            <person name="Gladieux P."/>
            <person name="Thoren M.H."/>
            <person name="Johannesson H."/>
        </authorList>
    </citation>
    <scope>NUCLEOTIDE SEQUENCE</scope>
    <source>
        <strain evidence="12">SMH3391-2</strain>
    </source>
</reference>
<evidence type="ECO:0000259" key="10">
    <source>
        <dbReference type="Pfam" id="PF00150"/>
    </source>
</evidence>
<organism evidence="12 13">
    <name type="scientific">Bombardia bombarda</name>
    <dbReference type="NCBI Taxonomy" id="252184"/>
    <lineage>
        <taxon>Eukaryota</taxon>
        <taxon>Fungi</taxon>
        <taxon>Dikarya</taxon>
        <taxon>Ascomycota</taxon>
        <taxon>Pezizomycotina</taxon>
        <taxon>Sordariomycetes</taxon>
        <taxon>Sordariomycetidae</taxon>
        <taxon>Sordariales</taxon>
        <taxon>Lasiosphaeriaceae</taxon>
        <taxon>Bombardia</taxon>
    </lineage>
</organism>
<evidence type="ECO:0000256" key="3">
    <source>
        <dbReference type="ARBA" id="ARBA00022801"/>
    </source>
</evidence>
<dbReference type="InterPro" id="IPR001547">
    <property type="entry name" value="Glyco_hydro_5"/>
</dbReference>
<keyword evidence="8" id="KW-0624">Polysaccharide degradation</keyword>
<comment type="similarity">
    <text evidence="1 9">Belongs to the glycosyl hydrolase 5 (cellulase A) family.</text>
</comment>
<dbReference type="InterPro" id="IPR005102">
    <property type="entry name" value="Carbo-bd_X2"/>
</dbReference>
<protein>
    <submittedName>
        <fullName evidence="12">Glycoside hydrolase superfamily</fullName>
    </submittedName>
</protein>
<feature type="domain" description="Glycoside hydrolase family 5" evidence="10">
    <location>
        <begin position="62"/>
        <end position="330"/>
    </location>
</feature>
<dbReference type="GO" id="GO:0071555">
    <property type="term" value="P:cell wall organization"/>
    <property type="evidence" value="ECO:0007669"/>
    <property type="project" value="UniProtKB-KW"/>
</dbReference>
<gene>
    <name evidence="12" type="ORF">B0T17DRAFT_604905</name>
</gene>
<evidence type="ECO:0000256" key="9">
    <source>
        <dbReference type="RuleBase" id="RU361153"/>
    </source>
</evidence>
<dbReference type="AlphaFoldDB" id="A0AA39XMH6"/>
<dbReference type="Pfam" id="PF00150">
    <property type="entry name" value="Cellulase"/>
    <property type="match status" value="1"/>
</dbReference>
<dbReference type="InterPro" id="IPR014756">
    <property type="entry name" value="Ig_E-set"/>
</dbReference>
<dbReference type="InterPro" id="IPR016282">
    <property type="entry name" value="Glyco_hydro_5_endoGlcnase_B"/>
</dbReference>
<dbReference type="PANTHER" id="PTHR31297">
    <property type="entry name" value="GLUCAN ENDO-1,6-BETA-GLUCOSIDASE B"/>
    <property type="match status" value="1"/>
</dbReference>
<evidence type="ECO:0000256" key="4">
    <source>
        <dbReference type="ARBA" id="ARBA00023001"/>
    </source>
</evidence>
<dbReference type="GO" id="GO:0008422">
    <property type="term" value="F:beta-glucosidase activity"/>
    <property type="evidence" value="ECO:0007669"/>
    <property type="project" value="TreeGrafter"/>
</dbReference>
<evidence type="ECO:0000256" key="5">
    <source>
        <dbReference type="ARBA" id="ARBA00023277"/>
    </source>
</evidence>
<proteinExistence type="inferred from homology"/>
<dbReference type="Proteomes" id="UP001174934">
    <property type="component" value="Unassembled WGS sequence"/>
</dbReference>
<keyword evidence="13" id="KW-1185">Reference proteome</keyword>
<accession>A0AA39XMH6</accession>
<evidence type="ECO:0000256" key="1">
    <source>
        <dbReference type="ARBA" id="ARBA00005641"/>
    </source>
</evidence>
<evidence type="ECO:0000256" key="8">
    <source>
        <dbReference type="ARBA" id="ARBA00023326"/>
    </source>
</evidence>
<comment type="caution">
    <text evidence="12">The sequence shown here is derived from an EMBL/GenBank/DDBJ whole genome shotgun (WGS) entry which is preliminary data.</text>
</comment>
<dbReference type="SUPFAM" id="SSF51445">
    <property type="entry name" value="(Trans)glycosidases"/>
    <property type="match status" value="1"/>
</dbReference>
<evidence type="ECO:0000313" key="12">
    <source>
        <dbReference type="EMBL" id="KAK0635967.1"/>
    </source>
</evidence>
<feature type="domain" description="Carbohydrate binding X2" evidence="11">
    <location>
        <begin position="373"/>
        <end position="461"/>
    </location>
</feature>
<dbReference type="Gene3D" id="2.60.40.10">
    <property type="entry name" value="Immunoglobulins"/>
    <property type="match status" value="1"/>
</dbReference>
<dbReference type="PIRSF" id="PIRSF001043">
    <property type="entry name" value="Endoglucanase_B"/>
    <property type="match status" value="1"/>
</dbReference>
<keyword evidence="5" id="KW-0119">Carbohydrate metabolism</keyword>
<name>A0AA39XMH6_9PEZI</name>
<dbReference type="InterPro" id="IPR017853">
    <property type="entry name" value="GH"/>
</dbReference>
<evidence type="ECO:0000259" key="11">
    <source>
        <dbReference type="Pfam" id="PF03442"/>
    </source>
</evidence>
<dbReference type="Gene3D" id="3.20.20.80">
    <property type="entry name" value="Glycosidases"/>
    <property type="match status" value="1"/>
</dbReference>
<dbReference type="InterPro" id="IPR013783">
    <property type="entry name" value="Ig-like_fold"/>
</dbReference>
<dbReference type="Pfam" id="PF03442">
    <property type="entry name" value="CBM_X2"/>
    <property type="match status" value="1"/>
</dbReference>
<dbReference type="PANTHER" id="PTHR31297:SF41">
    <property type="entry name" value="ENDOGLUCANASE, PUTATIVE (AFU_ORTHOLOGUE AFUA_5G01830)-RELATED"/>
    <property type="match status" value="1"/>
</dbReference>
<dbReference type="SUPFAM" id="SSF81296">
    <property type="entry name" value="E set domains"/>
    <property type="match status" value="1"/>
</dbReference>
<dbReference type="GO" id="GO:0005576">
    <property type="term" value="C:extracellular region"/>
    <property type="evidence" value="ECO:0007669"/>
    <property type="project" value="TreeGrafter"/>
</dbReference>
<keyword evidence="6 9" id="KW-0326">Glycosidase</keyword>
<dbReference type="InterPro" id="IPR050386">
    <property type="entry name" value="Glycosyl_hydrolase_5"/>
</dbReference>
<evidence type="ECO:0000313" key="13">
    <source>
        <dbReference type="Proteomes" id="UP001174934"/>
    </source>
</evidence>
<evidence type="ECO:0000256" key="6">
    <source>
        <dbReference type="ARBA" id="ARBA00023295"/>
    </source>
</evidence>
<keyword evidence="4" id="KW-0136">Cellulose degradation</keyword>
<dbReference type="GO" id="GO:0030245">
    <property type="term" value="P:cellulose catabolic process"/>
    <property type="evidence" value="ECO:0007669"/>
    <property type="project" value="UniProtKB-KW"/>
</dbReference>
<dbReference type="EMBL" id="JAULSR010000001">
    <property type="protein sequence ID" value="KAK0635967.1"/>
    <property type="molecule type" value="Genomic_DNA"/>
</dbReference>
<sequence length="580" mass="63581">MKLQSAVTFAFAAAHFTTADPIRKRAACACPSGAFKPLSAREWVKASTPGWNAGNTLDAVPNEGSWNNPPLQGSTLDTIKASGFKSVRIPVTYTHHFVGTSPDWTVDATWLQRVSDVIDMATSRGLYVLTNMHHDSWGWLDVNQPGYNATLLEEKFYAAWLQIGKKLACKPSTVAFEPINEPTGSTETHSANLMRLNDLFLKALADSGGYNPKRVVTLSALGMSIDKLPWFKTPANLTNPWAFQFHYYSPYDFIFGAWGKTTWGSASDRQAVTSDFAMVKGNFTDVPLVLGEFDASQLNCEAAARWKWFDHVVRTAASYDIVPFLWDNGVDNLDRATGRWRDLIGKDLIVSTVKGVVNSLADSTNDAAATTQESSAYVFNKVGGDVTADRRLPFILNGNRVEGLVVDGGRALKSGGDYVVEGEVVTLKKEFLKEYLFAGAAPGSKANVTVRFSKGTPSQVELVQWDVPKLGGSSFAARAVAADSDLEIPIEWKGLHMVAAVRILGSDGTFLVDDWTKWLPTLQQGRGTFNSHWNFDQDRVKIGRNAIQAVIASGKNTTFTFEFFPRAEGNGNQLDYVLTV</sequence>
<keyword evidence="7" id="KW-0961">Cell wall biogenesis/degradation</keyword>